<dbReference type="InterPro" id="IPR050598">
    <property type="entry name" value="AminoAcid_Transporter"/>
</dbReference>
<reference evidence="6 7" key="1">
    <citation type="submission" date="2020-03" db="EMBL/GenBank/DDBJ databases">
        <title>Bacillus aquiflavi sp. nov., isolated from yellow water of strong flavor Chinese baijiu in Yibin region of China.</title>
        <authorList>
            <person name="Xie J."/>
        </authorList>
    </citation>
    <scope>NUCLEOTIDE SEQUENCE [LARGE SCALE GENOMIC DNA]</scope>
    <source>
        <strain evidence="6 7">Gsoil 114</strain>
    </source>
</reference>
<proteinExistence type="predicted"/>
<feature type="transmembrane region" description="Helical" evidence="5">
    <location>
        <begin position="194"/>
        <end position="216"/>
    </location>
</feature>
<dbReference type="AlphaFoldDB" id="A0A6M0P2G2"/>
<evidence type="ECO:0000256" key="3">
    <source>
        <dbReference type="ARBA" id="ARBA00022989"/>
    </source>
</evidence>
<keyword evidence="3 5" id="KW-1133">Transmembrane helix</keyword>
<dbReference type="EMBL" id="JAAIWK010000002">
    <property type="protein sequence ID" value="NEY18731.1"/>
    <property type="molecule type" value="Genomic_DNA"/>
</dbReference>
<feature type="transmembrane region" description="Helical" evidence="5">
    <location>
        <begin position="385"/>
        <end position="405"/>
    </location>
</feature>
<comment type="caution">
    <text evidence="6">The sequence shown here is derived from an EMBL/GenBank/DDBJ whole genome shotgun (WGS) entry which is preliminary data.</text>
</comment>
<dbReference type="GO" id="GO:0016020">
    <property type="term" value="C:membrane"/>
    <property type="evidence" value="ECO:0007669"/>
    <property type="project" value="UniProtKB-SubCell"/>
</dbReference>
<keyword evidence="4 5" id="KW-0472">Membrane</keyword>
<dbReference type="Pfam" id="PF13520">
    <property type="entry name" value="AA_permease_2"/>
    <property type="match status" value="1"/>
</dbReference>
<feature type="transmembrane region" description="Helical" evidence="5">
    <location>
        <begin position="417"/>
        <end position="434"/>
    </location>
</feature>
<keyword evidence="7" id="KW-1185">Reference proteome</keyword>
<feature type="transmembrane region" description="Helical" evidence="5">
    <location>
        <begin position="228"/>
        <end position="251"/>
    </location>
</feature>
<dbReference type="GO" id="GO:0015179">
    <property type="term" value="F:L-amino acid transmembrane transporter activity"/>
    <property type="evidence" value="ECO:0007669"/>
    <property type="project" value="TreeGrafter"/>
</dbReference>
<protein>
    <submittedName>
        <fullName evidence="6">Amino acid permease</fullName>
    </submittedName>
</protein>
<feature type="transmembrane region" description="Helical" evidence="5">
    <location>
        <begin position="88"/>
        <end position="117"/>
    </location>
</feature>
<feature type="transmembrane region" description="Helical" evidence="5">
    <location>
        <begin position="12"/>
        <end position="35"/>
    </location>
</feature>
<evidence type="ECO:0000256" key="5">
    <source>
        <dbReference type="SAM" id="Phobius"/>
    </source>
</evidence>
<evidence type="ECO:0000313" key="6">
    <source>
        <dbReference type="EMBL" id="NEY18731.1"/>
    </source>
</evidence>
<feature type="transmembrane region" description="Helical" evidence="5">
    <location>
        <begin position="352"/>
        <end position="373"/>
    </location>
</feature>
<feature type="transmembrane region" description="Helical" evidence="5">
    <location>
        <begin position="47"/>
        <end position="67"/>
    </location>
</feature>
<dbReference type="PANTHER" id="PTHR11785">
    <property type="entry name" value="AMINO ACID TRANSPORTER"/>
    <property type="match status" value="1"/>
</dbReference>
<evidence type="ECO:0000256" key="4">
    <source>
        <dbReference type="ARBA" id="ARBA00023136"/>
    </source>
</evidence>
<evidence type="ECO:0000256" key="2">
    <source>
        <dbReference type="ARBA" id="ARBA00022692"/>
    </source>
</evidence>
<feature type="transmembrane region" description="Helical" evidence="5">
    <location>
        <begin position="152"/>
        <end position="174"/>
    </location>
</feature>
<dbReference type="PANTHER" id="PTHR11785:SF512">
    <property type="entry name" value="SOBREMESA, ISOFORM B"/>
    <property type="match status" value="1"/>
</dbReference>
<organism evidence="6 7">
    <name type="scientific">Heyndrickxia ginsengihumi</name>
    <dbReference type="NCBI Taxonomy" id="363870"/>
    <lineage>
        <taxon>Bacteria</taxon>
        <taxon>Bacillati</taxon>
        <taxon>Bacillota</taxon>
        <taxon>Bacilli</taxon>
        <taxon>Bacillales</taxon>
        <taxon>Bacillaceae</taxon>
        <taxon>Heyndrickxia</taxon>
    </lineage>
</organism>
<dbReference type="Proteomes" id="UP000476934">
    <property type="component" value="Unassembled WGS sequence"/>
</dbReference>
<sequence>MEQHSELRKNIGFSVATSIVIGTVIGSGIFMKPGIILSSAGNSKMAMLAWIIGGIITLASGLTISEISVKIPKTGGLYAYLETVYGKLWGFLCGWIQSLIYAPAVIGALGLYFGSIFADLFGIEQHNKIWIGIMVVLFLTILNLLGTKYGGFIQIGSTIGKMVPIFLIAIFGLWKGNGNILMQESGVAADHISMGAAVLATLWAYDGWINVGFMAGEMKNPSKTLPKAIISGILFVMFAYIAVNAALFHVLSGKQIVHLGANSASYASQILFGPVGSKLITIGILISIFGCLNGKLLTFPRIPYAMAESKLVPASRFISWVHPKSKTPVGATVLVVIISLILMLCWDPDRLSNIAIFSVFTFYGLAFFALFILRKRDPDNGRNLYKVPLYPVTPIIAILGVIYIVGSTLIDSPKDTILSIICTIIGLPVYKFMIKRNHTASLPVVSAIQEKTTEQ</sequence>
<accession>A0A6M0P2G2</accession>
<evidence type="ECO:0000256" key="1">
    <source>
        <dbReference type="ARBA" id="ARBA00004141"/>
    </source>
</evidence>
<keyword evidence="2 5" id="KW-0812">Transmembrane</keyword>
<dbReference type="PIRSF" id="PIRSF006060">
    <property type="entry name" value="AA_transporter"/>
    <property type="match status" value="1"/>
</dbReference>
<gene>
    <name evidence="6" type="ORF">G4D61_01950</name>
</gene>
<name>A0A6M0P2G2_9BACI</name>
<evidence type="ECO:0000313" key="7">
    <source>
        <dbReference type="Proteomes" id="UP000476934"/>
    </source>
</evidence>
<dbReference type="InterPro" id="IPR002293">
    <property type="entry name" value="AA/rel_permease1"/>
</dbReference>
<comment type="subcellular location">
    <subcellularLocation>
        <location evidence="1">Membrane</location>
        <topology evidence="1">Multi-pass membrane protein</topology>
    </subcellularLocation>
</comment>
<dbReference type="RefSeq" id="WP_025731060.1">
    <property type="nucleotide sequence ID" value="NZ_JAAIWK010000002.1"/>
</dbReference>
<feature type="transmembrane region" description="Helical" evidence="5">
    <location>
        <begin position="329"/>
        <end position="346"/>
    </location>
</feature>
<dbReference type="Gene3D" id="1.20.1740.10">
    <property type="entry name" value="Amino acid/polyamine transporter I"/>
    <property type="match status" value="1"/>
</dbReference>
<feature type="transmembrane region" description="Helical" evidence="5">
    <location>
        <begin position="271"/>
        <end position="292"/>
    </location>
</feature>
<feature type="transmembrane region" description="Helical" evidence="5">
    <location>
        <begin position="129"/>
        <end position="145"/>
    </location>
</feature>